<comment type="caution">
    <text evidence="5">The sequence shown here is derived from an EMBL/GenBank/DDBJ whole genome shotgun (WGS) entry which is preliminary data.</text>
</comment>
<gene>
    <name evidence="5" type="ORF">DCCM_4300</name>
</gene>
<dbReference type="SUPFAM" id="SSF52540">
    <property type="entry name" value="P-loop containing nucleoside triphosphate hydrolases"/>
    <property type="match status" value="1"/>
</dbReference>
<dbReference type="GO" id="GO:0016887">
    <property type="term" value="F:ATP hydrolysis activity"/>
    <property type="evidence" value="ECO:0007669"/>
    <property type="project" value="InterPro"/>
</dbReference>
<evidence type="ECO:0000259" key="4">
    <source>
        <dbReference type="PROSITE" id="PS50893"/>
    </source>
</evidence>
<dbReference type="Proteomes" id="UP000239549">
    <property type="component" value="Unassembled WGS sequence"/>
</dbReference>
<sequence>MRLELKNVTCGYGSKPVVHQVSLPVDSGEVLYLLGPNGSGKTTLFKTMLGLLRLQGGEILCGGENIGNWPRSRIARFMGYIPQAHNPPFPYKVLDIVLMGRTAHLGAFASPSENDQKIALEAIEALNISHLQNKIYTEISGGERQLVLIARALAQQPQVLIMDEPTSNLDFGNQLLVLRHVQKLAQMGLAVVMSSHFPEHALLSATKVLLLHKGKVFGAGRPEEMITEQSLKTLFGVDVKIITTTIRKGGETRVIVPLVQ</sequence>
<dbReference type="EMBL" id="BFAV01000157">
    <property type="protein sequence ID" value="GBF35177.1"/>
    <property type="molecule type" value="Genomic_DNA"/>
</dbReference>
<feature type="domain" description="ABC transporter" evidence="4">
    <location>
        <begin position="3"/>
        <end position="238"/>
    </location>
</feature>
<dbReference type="RefSeq" id="WP_104373280.1">
    <property type="nucleotide sequence ID" value="NZ_BFAV01000157.1"/>
</dbReference>
<organism evidence="5 6">
    <name type="scientific">Desulfocucumis palustris</name>
    <dbReference type="NCBI Taxonomy" id="1898651"/>
    <lineage>
        <taxon>Bacteria</taxon>
        <taxon>Bacillati</taxon>
        <taxon>Bacillota</taxon>
        <taxon>Clostridia</taxon>
        <taxon>Eubacteriales</taxon>
        <taxon>Desulfocucumaceae</taxon>
        <taxon>Desulfocucumis</taxon>
    </lineage>
</organism>
<dbReference type="PANTHER" id="PTHR42734">
    <property type="entry name" value="METAL TRANSPORT SYSTEM ATP-BINDING PROTEIN TM_0124-RELATED"/>
    <property type="match status" value="1"/>
</dbReference>
<dbReference type="InterPro" id="IPR050153">
    <property type="entry name" value="Metal_Ion_Import_ABC"/>
</dbReference>
<evidence type="ECO:0000256" key="2">
    <source>
        <dbReference type="ARBA" id="ARBA00022741"/>
    </source>
</evidence>
<dbReference type="InterPro" id="IPR003593">
    <property type="entry name" value="AAA+_ATPase"/>
</dbReference>
<evidence type="ECO:0000313" key="5">
    <source>
        <dbReference type="EMBL" id="GBF35177.1"/>
    </source>
</evidence>
<dbReference type="PANTHER" id="PTHR42734:SF19">
    <property type="entry name" value="IRON COMPOUNDS ABC TRANSPORTER, ATP-BINDING PROTEIN"/>
    <property type="match status" value="1"/>
</dbReference>
<dbReference type="CDD" id="cd03214">
    <property type="entry name" value="ABC_Iron-Siderophores_B12_Hemin"/>
    <property type="match status" value="1"/>
</dbReference>
<evidence type="ECO:0000313" key="6">
    <source>
        <dbReference type="Proteomes" id="UP000239549"/>
    </source>
</evidence>
<accession>A0A2L2XFR2</accession>
<evidence type="ECO:0000256" key="1">
    <source>
        <dbReference type="ARBA" id="ARBA00022448"/>
    </source>
</evidence>
<dbReference type="AlphaFoldDB" id="A0A2L2XFR2"/>
<dbReference type="Gene3D" id="3.40.50.300">
    <property type="entry name" value="P-loop containing nucleotide triphosphate hydrolases"/>
    <property type="match status" value="1"/>
</dbReference>
<protein>
    <submittedName>
        <fullName evidence="5">ABC-type cobalamin/Fe3+-siderophores transport systems ATPase components</fullName>
    </submittedName>
</protein>
<evidence type="ECO:0000256" key="3">
    <source>
        <dbReference type="ARBA" id="ARBA00022840"/>
    </source>
</evidence>
<keyword evidence="6" id="KW-1185">Reference proteome</keyword>
<proteinExistence type="predicted"/>
<dbReference type="SMART" id="SM00382">
    <property type="entry name" value="AAA"/>
    <property type="match status" value="1"/>
</dbReference>
<dbReference type="InterPro" id="IPR003439">
    <property type="entry name" value="ABC_transporter-like_ATP-bd"/>
</dbReference>
<dbReference type="OrthoDB" id="9799337at2"/>
<name>A0A2L2XFR2_9FIRM</name>
<dbReference type="PROSITE" id="PS50893">
    <property type="entry name" value="ABC_TRANSPORTER_2"/>
    <property type="match status" value="1"/>
</dbReference>
<keyword evidence="1" id="KW-0813">Transport</keyword>
<keyword evidence="3" id="KW-0067">ATP-binding</keyword>
<dbReference type="PROSITE" id="PS00211">
    <property type="entry name" value="ABC_TRANSPORTER_1"/>
    <property type="match status" value="1"/>
</dbReference>
<reference evidence="6" key="1">
    <citation type="submission" date="2018-02" db="EMBL/GenBank/DDBJ databases">
        <title>Genome sequence of Desulfocucumis palustris strain NAW-5.</title>
        <authorList>
            <person name="Watanabe M."/>
            <person name="Kojima H."/>
            <person name="Fukui M."/>
        </authorList>
    </citation>
    <scope>NUCLEOTIDE SEQUENCE [LARGE SCALE GENOMIC DNA]</scope>
    <source>
        <strain evidence="6">NAW-5</strain>
    </source>
</reference>
<dbReference type="Pfam" id="PF00005">
    <property type="entry name" value="ABC_tran"/>
    <property type="match status" value="1"/>
</dbReference>
<dbReference type="FunFam" id="3.40.50.300:FF:000134">
    <property type="entry name" value="Iron-enterobactin ABC transporter ATP-binding protein"/>
    <property type="match status" value="1"/>
</dbReference>
<dbReference type="InterPro" id="IPR017871">
    <property type="entry name" value="ABC_transporter-like_CS"/>
</dbReference>
<keyword evidence="2" id="KW-0547">Nucleotide-binding</keyword>
<dbReference type="GO" id="GO:0005524">
    <property type="term" value="F:ATP binding"/>
    <property type="evidence" value="ECO:0007669"/>
    <property type="project" value="UniProtKB-KW"/>
</dbReference>
<dbReference type="InterPro" id="IPR027417">
    <property type="entry name" value="P-loop_NTPase"/>
</dbReference>